<reference evidence="1 2" key="1">
    <citation type="submission" date="2024-04" db="EMBL/GenBank/DDBJ databases">
        <title>WGS of bacteria from Torrens River.</title>
        <authorList>
            <person name="Wyrsch E.R."/>
            <person name="Drigo B."/>
        </authorList>
    </citation>
    <scope>NUCLEOTIDE SEQUENCE [LARGE SCALE GENOMIC DNA]</scope>
    <source>
        <strain evidence="1 2">TWI391</strain>
    </source>
</reference>
<dbReference type="RefSeq" id="WP_132771884.1">
    <property type="nucleotide sequence ID" value="NZ_JAOQNK010000001.1"/>
</dbReference>
<proteinExistence type="predicted"/>
<dbReference type="Proteomes" id="UP001409291">
    <property type="component" value="Unassembled WGS sequence"/>
</dbReference>
<accession>A0ABV0BMA0</accession>
<evidence type="ECO:0000313" key="2">
    <source>
        <dbReference type="Proteomes" id="UP001409291"/>
    </source>
</evidence>
<comment type="caution">
    <text evidence="1">The sequence shown here is derived from an EMBL/GenBank/DDBJ whole genome shotgun (WGS) entry which is preliminary data.</text>
</comment>
<keyword evidence="2" id="KW-1185">Reference proteome</keyword>
<organism evidence="1 2">
    <name type="scientific">Sphingobacterium kitahiroshimense</name>
    <dbReference type="NCBI Taxonomy" id="470446"/>
    <lineage>
        <taxon>Bacteria</taxon>
        <taxon>Pseudomonadati</taxon>
        <taxon>Bacteroidota</taxon>
        <taxon>Sphingobacteriia</taxon>
        <taxon>Sphingobacteriales</taxon>
        <taxon>Sphingobacteriaceae</taxon>
        <taxon>Sphingobacterium</taxon>
    </lineage>
</organism>
<gene>
    <name evidence="1" type="ORF">ABE541_01315</name>
</gene>
<evidence type="ECO:0000313" key="1">
    <source>
        <dbReference type="EMBL" id="MEN5375890.1"/>
    </source>
</evidence>
<dbReference type="EMBL" id="JBDJNQ010000001">
    <property type="protein sequence ID" value="MEN5375890.1"/>
    <property type="molecule type" value="Genomic_DNA"/>
</dbReference>
<name>A0ABV0BMA0_9SPHI</name>
<sequence length="199" mass="23482">MSNFNYPLNFLFKISTFHNDFTIKDSEDRTLFYVRQKLFKLKDEIMIFSDESRSEQQYGIKADRWLDFNANYTFTDTRTTETIGKVGRKGMRSIWKANYNALDIDGLEDYTIKEDNGWVKVGDSFLGEIPILNILTGYVFNPSYTMYDKEGNKILQLKKKPSFFGRKFTLDKLADINPKDETRLILCFMMMILLERERG</sequence>
<protein>
    <submittedName>
        <fullName evidence="1">Uncharacterized protein</fullName>
    </submittedName>
</protein>